<dbReference type="RefSeq" id="WP_200607114.1">
    <property type="nucleotide sequence ID" value="NZ_JAEHHL010000001.1"/>
</dbReference>
<feature type="domain" description="MotA/TolQ/ExbB proton channel" evidence="11">
    <location>
        <begin position="144"/>
        <end position="264"/>
    </location>
</feature>
<keyword evidence="6 10" id="KW-1133">Transmembrane helix</keyword>
<dbReference type="Proteomes" id="UP000655420">
    <property type="component" value="Unassembled WGS sequence"/>
</dbReference>
<evidence type="ECO:0000256" key="8">
    <source>
        <dbReference type="RuleBase" id="RU004057"/>
    </source>
</evidence>
<comment type="similarity">
    <text evidence="8">Belongs to the exbB/tolQ family.</text>
</comment>
<evidence type="ECO:0000256" key="2">
    <source>
        <dbReference type="ARBA" id="ARBA00022448"/>
    </source>
</evidence>
<evidence type="ECO:0000313" key="13">
    <source>
        <dbReference type="Proteomes" id="UP000655420"/>
    </source>
</evidence>
<dbReference type="PANTHER" id="PTHR30625:SF15">
    <property type="entry name" value="BIOPOLYMER TRANSPORT PROTEIN EXBB"/>
    <property type="match status" value="1"/>
</dbReference>
<evidence type="ECO:0000256" key="9">
    <source>
        <dbReference type="SAM" id="MobiDB-lite"/>
    </source>
</evidence>
<dbReference type="GO" id="GO:0017038">
    <property type="term" value="P:protein import"/>
    <property type="evidence" value="ECO:0007669"/>
    <property type="project" value="TreeGrafter"/>
</dbReference>
<evidence type="ECO:0000256" key="10">
    <source>
        <dbReference type="SAM" id="Phobius"/>
    </source>
</evidence>
<comment type="subcellular location">
    <subcellularLocation>
        <location evidence="1">Cell membrane</location>
        <topology evidence="1">Multi-pass membrane protein</topology>
    </subcellularLocation>
    <subcellularLocation>
        <location evidence="8">Membrane</location>
        <topology evidence="8">Multi-pass membrane protein</topology>
    </subcellularLocation>
</comment>
<feature type="compositionally biased region" description="Low complexity" evidence="9">
    <location>
        <begin position="18"/>
        <end position="46"/>
    </location>
</feature>
<name>A0A8J7M4M6_9RHOB</name>
<dbReference type="InterPro" id="IPR002898">
    <property type="entry name" value="MotA_ExbB_proton_chnl"/>
</dbReference>
<gene>
    <name evidence="12" type="ORF">H0I76_03475</name>
</gene>
<evidence type="ECO:0000256" key="3">
    <source>
        <dbReference type="ARBA" id="ARBA00022475"/>
    </source>
</evidence>
<sequence length="284" mass="29299">MTDQTSNVTTLAAPDPQATGSSADASSADGLATPTTADTASSTPETGVTAEISRTEAIPDPGATDPALDLFTRGAEFLDKGGIAMWLIAALSVVTLALVFLKLWRLARMGAWGGRNAETAVTLWCRGDHAAAAEAVLRGRGVRDRLVATAFSAVRLHGGATDDARDETTRVARRLLAEVGSGLRALELIATVAPLLGLFGTVLGMIGAFQALQSAGTRTDPSALAGGIWEALLTTAAGMAVAIPASAALTWFESVTDRVRLDMEDLATRVFVRAEAPALARAAE</sequence>
<accession>A0A8J7M4M6</accession>
<organism evidence="12 13">
    <name type="scientific">Thermohalobaculum xanthum</name>
    <dbReference type="NCBI Taxonomy" id="2753746"/>
    <lineage>
        <taxon>Bacteria</taxon>
        <taxon>Pseudomonadati</taxon>
        <taxon>Pseudomonadota</taxon>
        <taxon>Alphaproteobacteria</taxon>
        <taxon>Rhodobacterales</taxon>
        <taxon>Paracoccaceae</taxon>
        <taxon>Thermohalobaculum</taxon>
    </lineage>
</organism>
<comment type="caution">
    <text evidence="12">The sequence shown here is derived from an EMBL/GenBank/DDBJ whole genome shotgun (WGS) entry which is preliminary data.</text>
</comment>
<evidence type="ECO:0000256" key="5">
    <source>
        <dbReference type="ARBA" id="ARBA00022927"/>
    </source>
</evidence>
<evidence type="ECO:0000259" key="11">
    <source>
        <dbReference type="Pfam" id="PF01618"/>
    </source>
</evidence>
<keyword evidence="2 8" id="KW-0813">Transport</keyword>
<evidence type="ECO:0000256" key="1">
    <source>
        <dbReference type="ARBA" id="ARBA00004651"/>
    </source>
</evidence>
<dbReference type="Pfam" id="PF01618">
    <property type="entry name" value="MotA_ExbB"/>
    <property type="match status" value="1"/>
</dbReference>
<evidence type="ECO:0000256" key="6">
    <source>
        <dbReference type="ARBA" id="ARBA00022989"/>
    </source>
</evidence>
<proteinExistence type="inferred from homology"/>
<keyword evidence="7 10" id="KW-0472">Membrane</keyword>
<feature type="transmembrane region" description="Helical" evidence="10">
    <location>
        <begin position="83"/>
        <end position="101"/>
    </location>
</feature>
<dbReference type="EMBL" id="JAEHHL010000001">
    <property type="protein sequence ID" value="MBK0398239.1"/>
    <property type="molecule type" value="Genomic_DNA"/>
</dbReference>
<dbReference type="GO" id="GO:0005886">
    <property type="term" value="C:plasma membrane"/>
    <property type="evidence" value="ECO:0007669"/>
    <property type="project" value="UniProtKB-SubCell"/>
</dbReference>
<evidence type="ECO:0000313" key="12">
    <source>
        <dbReference type="EMBL" id="MBK0398239.1"/>
    </source>
</evidence>
<dbReference type="AlphaFoldDB" id="A0A8J7M4M6"/>
<feature type="transmembrane region" description="Helical" evidence="10">
    <location>
        <begin position="188"/>
        <end position="211"/>
    </location>
</feature>
<dbReference type="InterPro" id="IPR050790">
    <property type="entry name" value="ExbB/TolQ_transport"/>
</dbReference>
<evidence type="ECO:0000256" key="7">
    <source>
        <dbReference type="ARBA" id="ARBA00023136"/>
    </source>
</evidence>
<protein>
    <submittedName>
        <fullName evidence="12">MotA/TolQ/ExbB proton channel family protein</fullName>
    </submittedName>
</protein>
<feature type="transmembrane region" description="Helical" evidence="10">
    <location>
        <begin position="231"/>
        <end position="252"/>
    </location>
</feature>
<feature type="region of interest" description="Disordered" evidence="9">
    <location>
        <begin position="1"/>
        <end position="48"/>
    </location>
</feature>
<keyword evidence="5 8" id="KW-0653">Protein transport</keyword>
<keyword evidence="4 10" id="KW-0812">Transmembrane</keyword>
<feature type="compositionally biased region" description="Polar residues" evidence="9">
    <location>
        <begin position="1"/>
        <end position="10"/>
    </location>
</feature>
<reference evidence="12" key="1">
    <citation type="submission" date="2020-12" db="EMBL/GenBank/DDBJ databases">
        <title>Bacterial taxonomy.</title>
        <authorList>
            <person name="Pan X."/>
        </authorList>
    </citation>
    <scope>NUCLEOTIDE SEQUENCE</scope>
    <source>
        <strain evidence="12">M0105</strain>
    </source>
</reference>
<evidence type="ECO:0000256" key="4">
    <source>
        <dbReference type="ARBA" id="ARBA00022692"/>
    </source>
</evidence>
<dbReference type="PANTHER" id="PTHR30625">
    <property type="entry name" value="PROTEIN TOLQ"/>
    <property type="match status" value="1"/>
</dbReference>
<keyword evidence="13" id="KW-1185">Reference proteome</keyword>
<keyword evidence="3" id="KW-1003">Cell membrane</keyword>